<dbReference type="GO" id="GO:0097149">
    <property type="term" value="C:centralspindlin complex"/>
    <property type="evidence" value="ECO:0007669"/>
    <property type="project" value="TreeGrafter"/>
</dbReference>
<protein>
    <submittedName>
        <fullName evidence="11">Rac GTPase-activating protein 1</fullName>
    </submittedName>
</protein>
<feature type="domain" description="Phorbol-ester/DAG-type" evidence="9">
    <location>
        <begin position="276"/>
        <end position="325"/>
    </location>
</feature>
<keyword evidence="3" id="KW-0479">Metal-binding</keyword>
<accession>A0A9Q0MVG7</accession>
<dbReference type="InterPro" id="IPR046349">
    <property type="entry name" value="C1-like_sf"/>
</dbReference>
<name>A0A9Q0MVG7_9DIPT</name>
<dbReference type="Proteomes" id="UP001151699">
    <property type="component" value="Chromosome X"/>
</dbReference>
<keyword evidence="7" id="KW-0744">Spermatogenesis</keyword>
<dbReference type="GO" id="GO:0030154">
    <property type="term" value="P:cell differentiation"/>
    <property type="evidence" value="ECO:0007669"/>
    <property type="project" value="UniProtKB-KW"/>
</dbReference>
<dbReference type="GO" id="GO:0030496">
    <property type="term" value="C:midbody"/>
    <property type="evidence" value="ECO:0007669"/>
    <property type="project" value="TreeGrafter"/>
</dbReference>
<evidence type="ECO:0000256" key="3">
    <source>
        <dbReference type="ARBA" id="ARBA00022723"/>
    </source>
</evidence>
<dbReference type="PANTHER" id="PTHR46199:SF3">
    <property type="entry name" value="RAC GTPASE-ACTIVATING PROTEIN 1"/>
    <property type="match status" value="1"/>
</dbReference>
<dbReference type="SMART" id="SM00324">
    <property type="entry name" value="RhoGAP"/>
    <property type="match status" value="1"/>
</dbReference>
<dbReference type="InterPro" id="IPR000198">
    <property type="entry name" value="RhoGAP_dom"/>
</dbReference>
<keyword evidence="1" id="KW-0343">GTPase activation</keyword>
<evidence type="ECO:0000256" key="7">
    <source>
        <dbReference type="ARBA" id="ARBA00022871"/>
    </source>
</evidence>
<gene>
    <name evidence="11" type="primary">RACGAP1</name>
    <name evidence="11" type="ORF">Bhyg_09987</name>
</gene>
<organism evidence="11 12">
    <name type="scientific">Pseudolycoriella hygida</name>
    <dbReference type="NCBI Taxonomy" id="35572"/>
    <lineage>
        <taxon>Eukaryota</taxon>
        <taxon>Metazoa</taxon>
        <taxon>Ecdysozoa</taxon>
        <taxon>Arthropoda</taxon>
        <taxon>Hexapoda</taxon>
        <taxon>Insecta</taxon>
        <taxon>Pterygota</taxon>
        <taxon>Neoptera</taxon>
        <taxon>Endopterygota</taxon>
        <taxon>Diptera</taxon>
        <taxon>Nematocera</taxon>
        <taxon>Sciaroidea</taxon>
        <taxon>Sciaridae</taxon>
        <taxon>Pseudolycoriella</taxon>
    </lineage>
</organism>
<dbReference type="CDD" id="cd20821">
    <property type="entry name" value="C1_MgcRacGAP"/>
    <property type="match status" value="1"/>
</dbReference>
<comment type="caution">
    <text evidence="11">The sequence shown here is derived from an EMBL/GenBank/DDBJ whole genome shotgun (WGS) entry which is preliminary data.</text>
</comment>
<evidence type="ECO:0000256" key="8">
    <source>
        <dbReference type="SAM" id="Coils"/>
    </source>
</evidence>
<dbReference type="SUPFAM" id="SSF48350">
    <property type="entry name" value="GTPase activation domain, GAP"/>
    <property type="match status" value="1"/>
</dbReference>
<keyword evidence="5" id="KW-0221">Differentiation</keyword>
<dbReference type="GO" id="GO:0051256">
    <property type="term" value="P:mitotic spindle midzone assembly"/>
    <property type="evidence" value="ECO:0007669"/>
    <property type="project" value="TreeGrafter"/>
</dbReference>
<dbReference type="EMBL" id="WJQU01000003">
    <property type="protein sequence ID" value="KAJ6637257.1"/>
    <property type="molecule type" value="Genomic_DNA"/>
</dbReference>
<dbReference type="PANTHER" id="PTHR46199">
    <property type="entry name" value="RAC GTPASE-ACTIVATING PROTEIN 1"/>
    <property type="match status" value="1"/>
</dbReference>
<dbReference type="AlphaFoldDB" id="A0A9Q0MVG7"/>
<dbReference type="GO" id="GO:0005096">
    <property type="term" value="F:GTPase activator activity"/>
    <property type="evidence" value="ECO:0007669"/>
    <property type="project" value="UniProtKB-KW"/>
</dbReference>
<dbReference type="InterPro" id="IPR002219">
    <property type="entry name" value="PKC_DAG/PE"/>
</dbReference>
<dbReference type="Pfam" id="PF00620">
    <property type="entry name" value="RhoGAP"/>
    <property type="match status" value="1"/>
</dbReference>
<dbReference type="GO" id="GO:0008270">
    <property type="term" value="F:zinc ion binding"/>
    <property type="evidence" value="ECO:0007669"/>
    <property type="project" value="UniProtKB-KW"/>
</dbReference>
<evidence type="ECO:0000256" key="5">
    <source>
        <dbReference type="ARBA" id="ARBA00022782"/>
    </source>
</evidence>
<dbReference type="Gene3D" id="1.10.555.10">
    <property type="entry name" value="Rho GTPase activation protein"/>
    <property type="match status" value="1"/>
</dbReference>
<keyword evidence="4" id="KW-0863">Zinc-finger</keyword>
<reference evidence="11" key="1">
    <citation type="submission" date="2022-07" db="EMBL/GenBank/DDBJ databases">
        <authorList>
            <person name="Trinca V."/>
            <person name="Uliana J.V.C."/>
            <person name="Torres T.T."/>
            <person name="Ward R.J."/>
            <person name="Monesi N."/>
        </authorList>
    </citation>
    <scope>NUCLEOTIDE SEQUENCE</scope>
    <source>
        <strain evidence="11">HSMRA1968</strain>
        <tissue evidence="11">Whole embryos</tissue>
    </source>
</reference>
<dbReference type="GO" id="GO:0005634">
    <property type="term" value="C:nucleus"/>
    <property type="evidence" value="ECO:0007669"/>
    <property type="project" value="TreeGrafter"/>
</dbReference>
<evidence type="ECO:0000256" key="2">
    <source>
        <dbReference type="ARBA" id="ARBA00022473"/>
    </source>
</evidence>
<dbReference type="Pfam" id="PF00130">
    <property type="entry name" value="C1_1"/>
    <property type="match status" value="1"/>
</dbReference>
<keyword evidence="12" id="KW-1185">Reference proteome</keyword>
<feature type="domain" description="Rho-GAP" evidence="10">
    <location>
        <begin position="340"/>
        <end position="529"/>
    </location>
</feature>
<dbReference type="PROSITE" id="PS50081">
    <property type="entry name" value="ZF_DAG_PE_2"/>
    <property type="match status" value="1"/>
</dbReference>
<dbReference type="InterPro" id="IPR008936">
    <property type="entry name" value="Rho_GTPase_activation_prot"/>
</dbReference>
<evidence type="ECO:0000313" key="12">
    <source>
        <dbReference type="Proteomes" id="UP001151699"/>
    </source>
</evidence>
<dbReference type="GO" id="GO:0007283">
    <property type="term" value="P:spermatogenesis"/>
    <property type="evidence" value="ECO:0007669"/>
    <property type="project" value="UniProtKB-KW"/>
</dbReference>
<evidence type="ECO:0000256" key="6">
    <source>
        <dbReference type="ARBA" id="ARBA00022833"/>
    </source>
</evidence>
<dbReference type="PROSITE" id="PS50238">
    <property type="entry name" value="RHOGAP"/>
    <property type="match status" value="1"/>
</dbReference>
<dbReference type="GO" id="GO:0051233">
    <property type="term" value="C:spindle midzone"/>
    <property type="evidence" value="ECO:0007669"/>
    <property type="project" value="TreeGrafter"/>
</dbReference>
<dbReference type="PROSITE" id="PS00479">
    <property type="entry name" value="ZF_DAG_PE_1"/>
    <property type="match status" value="1"/>
</dbReference>
<feature type="coiled-coil region" evidence="8">
    <location>
        <begin position="53"/>
        <end position="101"/>
    </location>
</feature>
<dbReference type="GO" id="GO:0007266">
    <property type="term" value="P:Rho protein signal transduction"/>
    <property type="evidence" value="ECO:0007669"/>
    <property type="project" value="TreeGrafter"/>
</dbReference>
<keyword evidence="6" id="KW-0862">Zinc</keyword>
<evidence type="ECO:0000256" key="1">
    <source>
        <dbReference type="ARBA" id="ARBA00022468"/>
    </source>
</evidence>
<dbReference type="GO" id="GO:0000281">
    <property type="term" value="P:mitotic cytokinesis"/>
    <property type="evidence" value="ECO:0007669"/>
    <property type="project" value="TreeGrafter"/>
</dbReference>
<evidence type="ECO:0000259" key="10">
    <source>
        <dbReference type="PROSITE" id="PS50238"/>
    </source>
</evidence>
<evidence type="ECO:0000313" key="11">
    <source>
        <dbReference type="EMBL" id="KAJ6637257.1"/>
    </source>
</evidence>
<dbReference type="SMART" id="SM00109">
    <property type="entry name" value="C1"/>
    <property type="match status" value="1"/>
</dbReference>
<dbReference type="OrthoDB" id="2218807at2759"/>
<proteinExistence type="predicted"/>
<dbReference type="Gene3D" id="3.30.60.20">
    <property type="match status" value="1"/>
</dbReference>
<dbReference type="CDD" id="cd04382">
    <property type="entry name" value="RhoGAP_MgcRacGAP"/>
    <property type="match status" value="1"/>
</dbReference>
<evidence type="ECO:0000259" key="9">
    <source>
        <dbReference type="PROSITE" id="PS50081"/>
    </source>
</evidence>
<keyword evidence="2" id="KW-0217">Developmental protein</keyword>
<dbReference type="FunFam" id="3.30.60.20:FF:000033">
    <property type="entry name" value="Rac GTPase-activating protein 1"/>
    <property type="match status" value="1"/>
</dbReference>
<sequence length="575" mass="65819">MSTEINLSIVSAHDDLRRCFYILSDGSAETEFLEFARQQEHCRLLWFNSYKESRRLQKELDTAMKSIAELETKLYHARRILDQECKARRDAEEERDSIEKKMCTIREFLQNDENLKEETRNQLAFLNTCQTKRKSKLSADRFGNDINSTGSFLHNLSLTRSENDFLDIDKPYKTHRKSNVNGSFIGAKRSRLSTDGKRKSNTYQLELGATDRIVAQTKVIIPQDDGPIQAESSIQAIPMNDINDINDCYTPSAPVLVEEMTPKTNTKSAYKNAIRSHNYNNKTFIRPDTCNHCQKKIKFGTSGLRCRNCRVQLHINCEPEFRVACVPHSAGTPNSKGMVGSIADYAPNEPPMVPAIIVHCINEIEKRGLNEVGIYRVSGSEREIKSLKERFIRGKTLPYLGEIDIHVLCGCVKDFLRHLREPLIPTVLWKDFCNATQNTSFQQSVREMYAAIDKLPQANRDTLAFILLHFLRVAECKQVKMPPTNIAKIFGPTLVGYSSNDPDQHAIFTETIIQAGVMEMLLKIPADYWEQFVNIPSVENHKDEGDNRDDFEIAPRYPRKHPFYATSPVTTLRKK</sequence>
<dbReference type="GO" id="GO:0032154">
    <property type="term" value="C:cleavage furrow"/>
    <property type="evidence" value="ECO:0007669"/>
    <property type="project" value="TreeGrafter"/>
</dbReference>
<keyword evidence="8" id="KW-0175">Coiled coil</keyword>
<evidence type="ECO:0000256" key="4">
    <source>
        <dbReference type="ARBA" id="ARBA00022771"/>
    </source>
</evidence>
<dbReference type="SUPFAM" id="SSF57889">
    <property type="entry name" value="Cysteine-rich domain"/>
    <property type="match status" value="1"/>
</dbReference>